<evidence type="ECO:0000313" key="8">
    <source>
        <dbReference type="EMBL" id="CAI2370968.1"/>
    </source>
</evidence>
<dbReference type="GO" id="GO:0006508">
    <property type="term" value="P:proteolysis"/>
    <property type="evidence" value="ECO:0007669"/>
    <property type="project" value="UniProtKB-KW"/>
</dbReference>
<feature type="signal peptide" evidence="7">
    <location>
        <begin position="1"/>
        <end position="18"/>
    </location>
</feature>
<dbReference type="PRINTS" id="PR00724">
    <property type="entry name" value="CRBOXYPTASEC"/>
</dbReference>
<evidence type="ECO:0000256" key="4">
    <source>
        <dbReference type="ARBA" id="ARBA00022729"/>
    </source>
</evidence>
<evidence type="ECO:0000256" key="1">
    <source>
        <dbReference type="ARBA" id="ARBA00009431"/>
    </source>
</evidence>
<keyword evidence="2 7" id="KW-0121">Carboxypeptidase</keyword>
<dbReference type="InterPro" id="IPR018202">
    <property type="entry name" value="Ser_caboxypep_ser_AS"/>
</dbReference>
<accession>A0AAD1UP21</accession>
<dbReference type="Proteomes" id="UP001295684">
    <property type="component" value="Unassembled WGS sequence"/>
</dbReference>
<dbReference type="SUPFAM" id="SSF53474">
    <property type="entry name" value="alpha/beta-Hydrolases"/>
    <property type="match status" value="1"/>
</dbReference>
<dbReference type="InterPro" id="IPR001563">
    <property type="entry name" value="Peptidase_S10"/>
</dbReference>
<protein>
    <recommendedName>
        <fullName evidence="7">Carboxypeptidase</fullName>
        <ecNumber evidence="7">3.4.16.-</ecNumber>
    </recommendedName>
</protein>
<evidence type="ECO:0000256" key="3">
    <source>
        <dbReference type="ARBA" id="ARBA00022670"/>
    </source>
</evidence>
<dbReference type="InterPro" id="IPR029058">
    <property type="entry name" value="AB_hydrolase_fold"/>
</dbReference>
<keyword evidence="4 7" id="KW-0732">Signal</keyword>
<dbReference type="AlphaFoldDB" id="A0AAD1UP21"/>
<keyword evidence="5 7" id="KW-0378">Hydrolase</keyword>
<keyword evidence="6" id="KW-0325">Glycoprotein</keyword>
<organism evidence="8 9">
    <name type="scientific">Euplotes crassus</name>
    <dbReference type="NCBI Taxonomy" id="5936"/>
    <lineage>
        <taxon>Eukaryota</taxon>
        <taxon>Sar</taxon>
        <taxon>Alveolata</taxon>
        <taxon>Ciliophora</taxon>
        <taxon>Intramacronucleata</taxon>
        <taxon>Spirotrichea</taxon>
        <taxon>Hypotrichia</taxon>
        <taxon>Euplotida</taxon>
        <taxon>Euplotidae</taxon>
        <taxon>Moneuplotes</taxon>
    </lineage>
</organism>
<comment type="similarity">
    <text evidence="1 7">Belongs to the peptidase S10 family.</text>
</comment>
<name>A0AAD1UP21_EUPCR</name>
<dbReference type="EC" id="3.4.16.-" evidence="7"/>
<keyword evidence="3 7" id="KW-0645">Protease</keyword>
<evidence type="ECO:0000256" key="7">
    <source>
        <dbReference type="RuleBase" id="RU361156"/>
    </source>
</evidence>
<dbReference type="PANTHER" id="PTHR11802:SF113">
    <property type="entry name" value="SERINE CARBOXYPEPTIDASE CTSA-4.1"/>
    <property type="match status" value="1"/>
</dbReference>
<gene>
    <name evidence="8" type="ORF">ECRASSUSDP1_LOCUS12288</name>
</gene>
<dbReference type="EMBL" id="CAMPGE010012187">
    <property type="protein sequence ID" value="CAI2370968.1"/>
    <property type="molecule type" value="Genomic_DNA"/>
</dbReference>
<reference evidence="8" key="1">
    <citation type="submission" date="2023-07" db="EMBL/GenBank/DDBJ databases">
        <authorList>
            <consortium name="AG Swart"/>
            <person name="Singh M."/>
            <person name="Singh A."/>
            <person name="Seah K."/>
            <person name="Emmerich C."/>
        </authorList>
    </citation>
    <scope>NUCLEOTIDE SEQUENCE</scope>
    <source>
        <strain evidence="8">DP1</strain>
    </source>
</reference>
<evidence type="ECO:0000256" key="5">
    <source>
        <dbReference type="ARBA" id="ARBA00022801"/>
    </source>
</evidence>
<evidence type="ECO:0000256" key="6">
    <source>
        <dbReference type="ARBA" id="ARBA00023180"/>
    </source>
</evidence>
<dbReference type="Pfam" id="PF00450">
    <property type="entry name" value="Peptidase_S10"/>
    <property type="match status" value="1"/>
</dbReference>
<evidence type="ECO:0000313" key="9">
    <source>
        <dbReference type="Proteomes" id="UP001295684"/>
    </source>
</evidence>
<comment type="caution">
    <text evidence="8">The sequence shown here is derived from an EMBL/GenBank/DDBJ whole genome shotgun (WGS) entry which is preliminary data.</text>
</comment>
<dbReference type="PANTHER" id="PTHR11802">
    <property type="entry name" value="SERINE PROTEASE FAMILY S10 SERINE CARBOXYPEPTIDASE"/>
    <property type="match status" value="1"/>
</dbReference>
<dbReference type="Gene3D" id="3.40.50.1820">
    <property type="entry name" value="alpha/beta hydrolase"/>
    <property type="match status" value="1"/>
</dbReference>
<sequence length="415" mass="47274">MIKTLLLATLLVFAAVKAEDPFATEDYDAGLIDLGDSDEMFYWLLRSRRDPKTDPLVLWLTGGPGCSSELALFYENGPWTINDDLSLKKNDYSWNEISNLLYVDQPLGTGFSKTKKPEHMATNEDEVASTFYKFLVLFIEKFPEYKQRPFYITGESYAGHFIPAITAYIVEQGNPDINIVASAIGNGWVDPIVQYPEYNKFAFENNLVSTFHSYILSAAYYACTSFIKFNFKMAAFLECSITTNTILGAPKPAFNVYDIRIPCEHPPLCYDMDNLDKIIAKPEVREALQVGDRSWTQCDMDVHSKLTKDWVLDLSPKVRYALDQGVGYLIYSGDKDFICNWRGGEAWSNTIGFDGQDTFTSSTYQKWNVDGEEAGEFKHHDDFTFLRVFEAGHMVPMDQPKRSLAMLQSFIDREL</sequence>
<dbReference type="PROSITE" id="PS00131">
    <property type="entry name" value="CARBOXYPEPT_SER_SER"/>
    <property type="match status" value="1"/>
</dbReference>
<feature type="chain" id="PRO_5041776205" description="Carboxypeptidase" evidence="7">
    <location>
        <begin position="19"/>
        <end position="415"/>
    </location>
</feature>
<evidence type="ECO:0000256" key="2">
    <source>
        <dbReference type="ARBA" id="ARBA00022645"/>
    </source>
</evidence>
<proteinExistence type="inferred from homology"/>
<keyword evidence="9" id="KW-1185">Reference proteome</keyword>
<dbReference type="GO" id="GO:0004185">
    <property type="term" value="F:serine-type carboxypeptidase activity"/>
    <property type="evidence" value="ECO:0007669"/>
    <property type="project" value="UniProtKB-UniRule"/>
</dbReference>